<comment type="caution">
    <text evidence="2">The sequence shown here is derived from an EMBL/GenBank/DDBJ whole genome shotgun (WGS) entry which is preliminary data.</text>
</comment>
<dbReference type="Proteomes" id="UP001049176">
    <property type="component" value="Chromosome 2"/>
</dbReference>
<keyword evidence="1" id="KW-0732">Signal</keyword>
<name>A0A9P7UZ53_9AGAR</name>
<proteinExistence type="predicted"/>
<organism evidence="2 3">
    <name type="scientific">Marasmius oreades</name>
    <name type="common">fairy-ring Marasmius</name>
    <dbReference type="NCBI Taxonomy" id="181124"/>
    <lineage>
        <taxon>Eukaryota</taxon>
        <taxon>Fungi</taxon>
        <taxon>Dikarya</taxon>
        <taxon>Basidiomycota</taxon>
        <taxon>Agaricomycotina</taxon>
        <taxon>Agaricomycetes</taxon>
        <taxon>Agaricomycetidae</taxon>
        <taxon>Agaricales</taxon>
        <taxon>Marasmiineae</taxon>
        <taxon>Marasmiaceae</taxon>
        <taxon>Marasmius</taxon>
    </lineage>
</organism>
<evidence type="ECO:0000313" key="3">
    <source>
        <dbReference type="Proteomes" id="UP001049176"/>
    </source>
</evidence>
<dbReference type="KEGG" id="more:E1B28_004700"/>
<dbReference type="GeneID" id="66073776"/>
<feature type="chain" id="PRO_5040239985" evidence="1">
    <location>
        <begin position="20"/>
        <end position="181"/>
    </location>
</feature>
<evidence type="ECO:0000256" key="1">
    <source>
        <dbReference type="SAM" id="SignalP"/>
    </source>
</evidence>
<sequence length="181" mass="19594">MFKLASLVSFVAVATIAVAAPSARDAQCHPNFGGRTVSIVTKEGGMEWGHGTLQVERALTYQTIRNGNGEFHVEFTGNPDNSYYIKAVGVPENNMYVSQGPRSNILAWAEGVGPQWSITCGFCSPEEAWSFPGGKFATDCTITRTGSGLCVRESTEGLGSFIRQYSCEGGDNEKFDFLMQL</sequence>
<accession>A0A9P7UZ53</accession>
<evidence type="ECO:0000313" key="2">
    <source>
        <dbReference type="EMBL" id="KAG7097344.1"/>
    </source>
</evidence>
<protein>
    <submittedName>
        <fullName evidence="2">Uncharacterized protein</fullName>
    </submittedName>
</protein>
<reference evidence="2" key="1">
    <citation type="journal article" date="2021" name="Genome Biol. Evol.">
        <title>The assembled and annotated genome of the fairy-ring fungus Marasmius oreades.</title>
        <authorList>
            <person name="Hiltunen M."/>
            <person name="Ament-Velasquez S.L."/>
            <person name="Johannesson H."/>
        </authorList>
    </citation>
    <scope>NUCLEOTIDE SEQUENCE</scope>
    <source>
        <strain evidence="2">03SP1</strain>
    </source>
</reference>
<dbReference type="EMBL" id="CM032182">
    <property type="protein sequence ID" value="KAG7097344.1"/>
    <property type="molecule type" value="Genomic_DNA"/>
</dbReference>
<feature type="signal peptide" evidence="1">
    <location>
        <begin position="1"/>
        <end position="19"/>
    </location>
</feature>
<dbReference type="RefSeq" id="XP_043013814.1">
    <property type="nucleotide sequence ID" value="XM_043149210.1"/>
</dbReference>
<gene>
    <name evidence="2" type="ORF">E1B28_004700</name>
</gene>
<dbReference type="AlphaFoldDB" id="A0A9P7UZ53"/>
<dbReference type="OrthoDB" id="2897216at2759"/>
<keyword evidence="3" id="KW-1185">Reference proteome</keyword>